<keyword evidence="4" id="KW-1185">Reference proteome</keyword>
<protein>
    <submittedName>
        <fullName evidence="3">Uncharacterized protein</fullName>
    </submittedName>
</protein>
<proteinExistence type="predicted"/>
<feature type="compositionally biased region" description="Low complexity" evidence="2">
    <location>
        <begin position="404"/>
        <end position="414"/>
    </location>
</feature>
<keyword evidence="1" id="KW-0175">Coiled coil</keyword>
<name>A0A1V9ZFC0_9STRA</name>
<accession>A0A1V9ZFC0</accession>
<comment type="caution">
    <text evidence="3">The sequence shown here is derived from an EMBL/GenBank/DDBJ whole genome shotgun (WGS) entry which is preliminary data.</text>
</comment>
<dbReference type="Proteomes" id="UP000243217">
    <property type="component" value="Unassembled WGS sequence"/>
</dbReference>
<feature type="coiled-coil region" evidence="1">
    <location>
        <begin position="269"/>
        <end position="296"/>
    </location>
</feature>
<feature type="compositionally biased region" description="Polar residues" evidence="2">
    <location>
        <begin position="110"/>
        <end position="132"/>
    </location>
</feature>
<dbReference type="OrthoDB" id="77536at2759"/>
<evidence type="ECO:0000256" key="1">
    <source>
        <dbReference type="SAM" id="Coils"/>
    </source>
</evidence>
<organism evidence="3 4">
    <name type="scientific">Thraustotheca clavata</name>
    <dbReference type="NCBI Taxonomy" id="74557"/>
    <lineage>
        <taxon>Eukaryota</taxon>
        <taxon>Sar</taxon>
        <taxon>Stramenopiles</taxon>
        <taxon>Oomycota</taxon>
        <taxon>Saprolegniomycetes</taxon>
        <taxon>Saprolegniales</taxon>
        <taxon>Achlyaceae</taxon>
        <taxon>Thraustotheca</taxon>
    </lineage>
</organism>
<dbReference type="EMBL" id="JNBS01001958">
    <property type="protein sequence ID" value="OQR96647.1"/>
    <property type="molecule type" value="Genomic_DNA"/>
</dbReference>
<dbReference type="AlphaFoldDB" id="A0A1V9ZFC0"/>
<reference evidence="3 4" key="1">
    <citation type="journal article" date="2014" name="Genome Biol. Evol.">
        <title>The secreted proteins of Achlya hypogyna and Thraustotheca clavata identify the ancestral oomycete secretome and reveal gene acquisitions by horizontal gene transfer.</title>
        <authorList>
            <person name="Misner I."/>
            <person name="Blouin N."/>
            <person name="Leonard G."/>
            <person name="Richards T.A."/>
            <person name="Lane C.E."/>
        </authorList>
    </citation>
    <scope>NUCLEOTIDE SEQUENCE [LARGE SCALE GENOMIC DNA]</scope>
    <source>
        <strain evidence="3 4">ATCC 34112</strain>
    </source>
</reference>
<feature type="region of interest" description="Disordered" evidence="2">
    <location>
        <begin position="244"/>
        <end position="266"/>
    </location>
</feature>
<feature type="region of interest" description="Disordered" evidence="2">
    <location>
        <begin position="399"/>
        <end position="437"/>
    </location>
</feature>
<sequence>MKPSAAATGRPKATRSAVVLGHQYALEAEQHAASGHLDRAEQLERMASQCYLRSMEDVPEDGKKTRAALKLIAENHEQRAVRWQMTQQSAESAPPSPQFRPSIPSPFLSPATTSKPHVQTNPAPPSGTSMQEAATEMEELFERLKALGLSGYAPNAGTKSGVYGSSRQYLSSDLGDSFCLLPTGNKMPIASRVDGETTLKAAYGNRSKNYRERYIGQLSIAPTSRLSIPSSIKEDAEIAPSPEKAFHDDEVPSTSSFASSSPLDNPAQRENLRATITQQKHEIARLTHTVKTLTAENTKLHQDVAKNSHIAEENKRLMHSMEEFKVEYNQKFLVLKRALEEWRRQQLRHDSKPQIRETDDSAMIAELKAELEAAHQEALHKDAQLKKYESWFNSLKASAKAKQQSRGSEQGSSRPTSAFSSSNLPPRPYSSTQQREL</sequence>
<evidence type="ECO:0000313" key="4">
    <source>
        <dbReference type="Proteomes" id="UP000243217"/>
    </source>
</evidence>
<gene>
    <name evidence="3" type="ORF">THRCLA_07217</name>
</gene>
<evidence type="ECO:0000313" key="3">
    <source>
        <dbReference type="EMBL" id="OQR96647.1"/>
    </source>
</evidence>
<feature type="region of interest" description="Disordered" evidence="2">
    <location>
        <begin position="83"/>
        <end position="133"/>
    </location>
</feature>
<evidence type="ECO:0000256" key="2">
    <source>
        <dbReference type="SAM" id="MobiDB-lite"/>
    </source>
</evidence>
<feature type="compositionally biased region" description="Polar residues" evidence="2">
    <location>
        <begin position="415"/>
        <end position="437"/>
    </location>
</feature>